<name>A0A8H7F8G7_AGABI</name>
<evidence type="ECO:0000256" key="2">
    <source>
        <dbReference type="SAM" id="MobiDB-lite"/>
    </source>
</evidence>
<evidence type="ECO:0000256" key="1">
    <source>
        <dbReference type="ARBA" id="ARBA00007665"/>
    </source>
</evidence>
<dbReference type="Gene3D" id="3.30.230.30">
    <property type="entry name" value="Impact, N-terminal domain"/>
    <property type="match status" value="1"/>
</dbReference>
<feature type="domain" description="Impact N-terminal" evidence="3">
    <location>
        <begin position="43"/>
        <end position="160"/>
    </location>
</feature>
<dbReference type="GO" id="GO:0005737">
    <property type="term" value="C:cytoplasm"/>
    <property type="evidence" value="ECO:0007669"/>
    <property type="project" value="TreeGrafter"/>
</dbReference>
<dbReference type="SUPFAM" id="SSF54211">
    <property type="entry name" value="Ribosomal protein S5 domain 2-like"/>
    <property type="match status" value="1"/>
</dbReference>
<reference evidence="4 5" key="1">
    <citation type="journal article" name="Sci. Rep.">
        <title>Telomere-to-telomere assembled and centromere annotated genomes of the two main subspecies of the button mushroom Agaricus bisporus reveal especially polymorphic chromosome ends.</title>
        <authorList>
            <person name="Sonnenberg A.S.M."/>
            <person name="Sedaghat-Telgerd N."/>
            <person name="Lavrijssen B."/>
            <person name="Ohm R.A."/>
            <person name="Hendrickx P.M."/>
            <person name="Scholtmeijer K."/>
            <person name="Baars J.J.P."/>
            <person name="van Peer A."/>
        </authorList>
    </citation>
    <scope>NUCLEOTIDE SEQUENCE [LARGE SCALE GENOMIC DNA]</scope>
    <source>
        <strain evidence="4 5">H119_p4</strain>
    </source>
</reference>
<comment type="caution">
    <text evidence="4">The sequence shown here is derived from an EMBL/GenBank/DDBJ whole genome shotgun (WGS) entry which is preliminary data.</text>
</comment>
<dbReference type="GO" id="GO:0140469">
    <property type="term" value="P:GCN2-mediated signaling"/>
    <property type="evidence" value="ECO:0007669"/>
    <property type="project" value="TreeGrafter"/>
</dbReference>
<dbReference type="Proteomes" id="UP000629468">
    <property type="component" value="Unassembled WGS sequence"/>
</dbReference>
<proteinExistence type="inferred from homology"/>
<dbReference type="InterPro" id="IPR036956">
    <property type="entry name" value="Impact_N_sf"/>
</dbReference>
<dbReference type="PANTHER" id="PTHR16301:SF25">
    <property type="entry name" value="PROTEIN IMPACT"/>
    <property type="match status" value="1"/>
</dbReference>
<dbReference type="AlphaFoldDB" id="A0A8H7F8G7"/>
<dbReference type="Pfam" id="PF01205">
    <property type="entry name" value="Impact_N"/>
    <property type="match status" value="1"/>
</dbReference>
<evidence type="ECO:0000313" key="4">
    <source>
        <dbReference type="EMBL" id="KAF7782689.1"/>
    </source>
</evidence>
<organism evidence="4 5">
    <name type="scientific">Agaricus bisporus var. burnettii</name>
    <dbReference type="NCBI Taxonomy" id="192524"/>
    <lineage>
        <taxon>Eukaryota</taxon>
        <taxon>Fungi</taxon>
        <taxon>Dikarya</taxon>
        <taxon>Basidiomycota</taxon>
        <taxon>Agaricomycotina</taxon>
        <taxon>Agaricomycetes</taxon>
        <taxon>Agaricomycetidae</taxon>
        <taxon>Agaricales</taxon>
        <taxon>Agaricineae</taxon>
        <taxon>Agaricaceae</taxon>
        <taxon>Agaricus</taxon>
    </lineage>
</organism>
<evidence type="ECO:0000313" key="5">
    <source>
        <dbReference type="Proteomes" id="UP000629468"/>
    </source>
</evidence>
<dbReference type="InterPro" id="IPR020568">
    <property type="entry name" value="Ribosomal_Su5_D2-typ_SF"/>
</dbReference>
<dbReference type="GO" id="GO:0006446">
    <property type="term" value="P:regulation of translational initiation"/>
    <property type="evidence" value="ECO:0007669"/>
    <property type="project" value="TreeGrafter"/>
</dbReference>
<gene>
    <name evidence="4" type="ORF">Agabi119p4_2065</name>
</gene>
<protein>
    <recommendedName>
        <fullName evidence="3">Impact N-terminal domain-containing protein</fullName>
    </recommendedName>
</protein>
<evidence type="ECO:0000259" key="3">
    <source>
        <dbReference type="Pfam" id="PF01205"/>
    </source>
</evidence>
<accession>A0A8H7F8G7</accession>
<dbReference type="PANTHER" id="PTHR16301">
    <property type="entry name" value="IMPACT-RELATED"/>
    <property type="match status" value="1"/>
</dbReference>
<dbReference type="InterPro" id="IPR001498">
    <property type="entry name" value="Impact_N"/>
</dbReference>
<dbReference type="EMBL" id="JABXXO010000003">
    <property type="protein sequence ID" value="KAF7782689.1"/>
    <property type="molecule type" value="Genomic_DNA"/>
</dbReference>
<comment type="similarity">
    <text evidence="1">Belongs to the IMPACT family.</text>
</comment>
<feature type="region of interest" description="Disordered" evidence="2">
    <location>
        <begin position="204"/>
        <end position="223"/>
    </location>
</feature>
<feature type="compositionally biased region" description="Polar residues" evidence="2">
    <location>
        <begin position="1"/>
        <end position="35"/>
    </location>
</feature>
<sequence length="268" mass="29978">MSDSESPTKPSTRPNSTLDSYVSSSKPQTAPQPLATSAEIRDRGSAFIANIFTATSPEEAKSHMQYVKHILHAHKKASHEIAAWRCMIVKAGCTGLGGPEEFELAQGHLDDGERWAGDRALKVMRDLAVIDAVIVVSRWYGGTLLGPSRFDHIETCAAEVCRAFKRTEELRESVTTLKTLDTLLESLREELRVLQSAASGAKIGDLATPSSQRKLHHMRDDREETSKKDYTLIDLTKVRRLIKARENAIKWVKNSLDDMRNSENHRQK</sequence>
<feature type="region of interest" description="Disordered" evidence="2">
    <location>
        <begin position="1"/>
        <end position="36"/>
    </location>
</feature>
<dbReference type="InterPro" id="IPR023582">
    <property type="entry name" value="Impact"/>
</dbReference>